<dbReference type="InterPro" id="IPR000072">
    <property type="entry name" value="PDGF/VEGF_dom"/>
</dbReference>
<feature type="domain" description="Platelet-derived growth factor (PDGF) family profile" evidence="5">
    <location>
        <begin position="44"/>
        <end position="117"/>
    </location>
</feature>
<dbReference type="GO" id="GO:0051781">
    <property type="term" value="P:positive regulation of cell division"/>
    <property type="evidence" value="ECO:0007669"/>
    <property type="project" value="UniProtKB-KW"/>
</dbReference>
<evidence type="ECO:0000256" key="4">
    <source>
        <dbReference type="RuleBase" id="RU003818"/>
    </source>
</evidence>
<dbReference type="Proteomes" id="UP001516400">
    <property type="component" value="Unassembled WGS sequence"/>
</dbReference>
<keyword evidence="7" id="KW-1185">Reference proteome</keyword>
<dbReference type="EMBL" id="JABFTP020000001">
    <property type="protein sequence ID" value="KAL3267113.1"/>
    <property type="molecule type" value="Genomic_DNA"/>
</dbReference>
<dbReference type="PANTHER" id="PTHR11633:SF1">
    <property type="entry name" value="LD28763P"/>
    <property type="match status" value="1"/>
</dbReference>
<dbReference type="PROSITE" id="PS50278">
    <property type="entry name" value="PDGF_2"/>
    <property type="match status" value="1"/>
</dbReference>
<dbReference type="AlphaFoldDB" id="A0ABD2ML71"/>
<proteinExistence type="inferred from homology"/>
<evidence type="ECO:0000313" key="7">
    <source>
        <dbReference type="Proteomes" id="UP001516400"/>
    </source>
</evidence>
<dbReference type="InterPro" id="IPR029034">
    <property type="entry name" value="Cystine-knot_cytokine"/>
</dbReference>
<sequence length="202" mass="22953">MRSLFEVQVHEEEASYFVLGDAAVTPKSAGCMPELQVVKLATSDDASILHIPQCTRIERCGGCCSHHLLSCQPTDSQPVSFSVMKTQYVGGKKLKFVGKEIVVLEKHTKCKCDCKVKAEDCNRFQQYKKSECRCSCINTDEEKKCYSKNQTKLWDPELCSCICREVKQCSTGTEFDPIECRCTSKPNRNRYSEAQPLYDYEK</sequence>
<dbReference type="SMART" id="SM00141">
    <property type="entry name" value="PDGF"/>
    <property type="match status" value="1"/>
</dbReference>
<comment type="similarity">
    <text evidence="1 4">Belongs to the PDGF/VEGF growth factor family.</text>
</comment>
<accession>A0ABD2ML71</accession>
<keyword evidence="2 4" id="KW-0339">Growth factor</keyword>
<protein>
    <recommendedName>
        <fullName evidence="5">Platelet-derived growth factor (PDGF) family profile domain-containing protein</fullName>
    </recommendedName>
</protein>
<evidence type="ECO:0000313" key="6">
    <source>
        <dbReference type="EMBL" id="KAL3267113.1"/>
    </source>
</evidence>
<evidence type="ECO:0000256" key="2">
    <source>
        <dbReference type="ARBA" id="ARBA00023030"/>
    </source>
</evidence>
<gene>
    <name evidence="6" type="ORF">HHI36_011253</name>
</gene>
<evidence type="ECO:0000259" key="5">
    <source>
        <dbReference type="PROSITE" id="PS50278"/>
    </source>
</evidence>
<evidence type="ECO:0000256" key="1">
    <source>
        <dbReference type="ARBA" id="ARBA00006686"/>
    </source>
</evidence>
<dbReference type="PANTHER" id="PTHR11633">
    <property type="entry name" value="PLATELET-DERIVED GROWTH FACTOR"/>
    <property type="match status" value="1"/>
</dbReference>
<organism evidence="6 7">
    <name type="scientific">Cryptolaemus montrouzieri</name>
    <dbReference type="NCBI Taxonomy" id="559131"/>
    <lineage>
        <taxon>Eukaryota</taxon>
        <taxon>Metazoa</taxon>
        <taxon>Ecdysozoa</taxon>
        <taxon>Arthropoda</taxon>
        <taxon>Hexapoda</taxon>
        <taxon>Insecta</taxon>
        <taxon>Pterygota</taxon>
        <taxon>Neoptera</taxon>
        <taxon>Endopterygota</taxon>
        <taxon>Coleoptera</taxon>
        <taxon>Polyphaga</taxon>
        <taxon>Cucujiformia</taxon>
        <taxon>Coccinelloidea</taxon>
        <taxon>Coccinellidae</taxon>
        <taxon>Scymninae</taxon>
        <taxon>Scymnini</taxon>
        <taxon>Cryptolaemus</taxon>
    </lineage>
</organism>
<dbReference type="Pfam" id="PF00341">
    <property type="entry name" value="PDGF"/>
    <property type="match status" value="1"/>
</dbReference>
<comment type="caution">
    <text evidence="6">The sequence shown here is derived from an EMBL/GenBank/DDBJ whole genome shotgun (WGS) entry which is preliminary data.</text>
</comment>
<evidence type="ECO:0000256" key="3">
    <source>
        <dbReference type="ARBA" id="ARBA00023246"/>
    </source>
</evidence>
<dbReference type="GO" id="GO:0008083">
    <property type="term" value="F:growth factor activity"/>
    <property type="evidence" value="ECO:0007669"/>
    <property type="project" value="UniProtKB-KW"/>
</dbReference>
<dbReference type="SUPFAM" id="SSF57501">
    <property type="entry name" value="Cystine-knot cytokines"/>
    <property type="match status" value="1"/>
</dbReference>
<reference evidence="6 7" key="1">
    <citation type="journal article" date="2021" name="BMC Biol.">
        <title>Horizontally acquired antibacterial genes associated with adaptive radiation of ladybird beetles.</title>
        <authorList>
            <person name="Li H.S."/>
            <person name="Tang X.F."/>
            <person name="Huang Y.H."/>
            <person name="Xu Z.Y."/>
            <person name="Chen M.L."/>
            <person name="Du X.Y."/>
            <person name="Qiu B.Y."/>
            <person name="Chen P.T."/>
            <person name="Zhang W."/>
            <person name="Slipinski A."/>
            <person name="Escalona H.E."/>
            <person name="Waterhouse R.M."/>
            <person name="Zwick A."/>
            <person name="Pang H."/>
        </authorList>
    </citation>
    <scope>NUCLEOTIDE SEQUENCE [LARGE SCALE GENOMIC DNA]</scope>
    <source>
        <strain evidence="6">SYSU2018</strain>
    </source>
</reference>
<keyword evidence="3" id="KW-0497">Mitogen</keyword>
<dbReference type="Gene3D" id="2.10.90.10">
    <property type="entry name" value="Cystine-knot cytokines"/>
    <property type="match status" value="1"/>
</dbReference>
<name>A0ABD2ML71_9CUCU</name>